<sequence>MAAKHYPYKVTKRSIQDNPKCQEKSLNNTINMALITSRIRLMKIEGNNVIRGLEKPQERYQET</sequence>
<reference evidence="1 2" key="1">
    <citation type="journal article" date="2020" name="Nat. Food">
        <title>A phased Vanilla planifolia genome enables genetic improvement of flavour and production.</title>
        <authorList>
            <person name="Hasing T."/>
            <person name="Tang H."/>
            <person name="Brym M."/>
            <person name="Khazi F."/>
            <person name="Huang T."/>
            <person name="Chambers A.H."/>
        </authorList>
    </citation>
    <scope>NUCLEOTIDE SEQUENCE [LARGE SCALE GENOMIC DNA]</scope>
    <source>
        <tissue evidence="1">Leaf</tissue>
    </source>
</reference>
<dbReference type="EMBL" id="JADCNM010000003">
    <property type="protein sequence ID" value="KAG0489686.1"/>
    <property type="molecule type" value="Genomic_DNA"/>
</dbReference>
<organism evidence="1 2">
    <name type="scientific">Vanilla planifolia</name>
    <name type="common">Vanilla</name>
    <dbReference type="NCBI Taxonomy" id="51239"/>
    <lineage>
        <taxon>Eukaryota</taxon>
        <taxon>Viridiplantae</taxon>
        <taxon>Streptophyta</taxon>
        <taxon>Embryophyta</taxon>
        <taxon>Tracheophyta</taxon>
        <taxon>Spermatophyta</taxon>
        <taxon>Magnoliopsida</taxon>
        <taxon>Liliopsida</taxon>
        <taxon>Asparagales</taxon>
        <taxon>Orchidaceae</taxon>
        <taxon>Vanilloideae</taxon>
        <taxon>Vanilleae</taxon>
        <taxon>Vanilla</taxon>
    </lineage>
</organism>
<gene>
    <name evidence="1" type="ORF">HPP92_006549</name>
</gene>
<accession>A0A835VB14</accession>
<dbReference type="AlphaFoldDB" id="A0A835VB14"/>
<evidence type="ECO:0000313" key="1">
    <source>
        <dbReference type="EMBL" id="KAG0489686.1"/>
    </source>
</evidence>
<proteinExistence type="predicted"/>
<evidence type="ECO:0000313" key="2">
    <source>
        <dbReference type="Proteomes" id="UP000639772"/>
    </source>
</evidence>
<name>A0A835VB14_VANPL</name>
<comment type="caution">
    <text evidence="1">The sequence shown here is derived from an EMBL/GenBank/DDBJ whole genome shotgun (WGS) entry which is preliminary data.</text>
</comment>
<dbReference type="Proteomes" id="UP000639772">
    <property type="component" value="Chromosome 3"/>
</dbReference>
<protein>
    <submittedName>
        <fullName evidence="1">Uncharacterized protein</fullName>
    </submittedName>
</protein>